<dbReference type="Proteomes" id="UP001300502">
    <property type="component" value="Unassembled WGS sequence"/>
</dbReference>
<feature type="transmembrane region" description="Helical" evidence="2">
    <location>
        <begin position="133"/>
        <end position="150"/>
    </location>
</feature>
<protein>
    <submittedName>
        <fullName evidence="3">Uncharacterized protein</fullName>
    </submittedName>
</protein>
<dbReference type="AlphaFoldDB" id="A0AAV9IBF0"/>
<reference evidence="3 4" key="1">
    <citation type="submission" date="2022-07" db="EMBL/GenBank/DDBJ databases">
        <title>Genome-wide signatures of adaptation to extreme environments.</title>
        <authorList>
            <person name="Cho C.H."/>
            <person name="Yoon H.S."/>
        </authorList>
    </citation>
    <scope>NUCLEOTIDE SEQUENCE [LARGE SCALE GENOMIC DNA]</scope>
    <source>
        <strain evidence="3 4">108.79 E11</strain>
    </source>
</reference>
<keyword evidence="2" id="KW-0812">Transmembrane</keyword>
<name>A0AAV9IBF0_9RHOD</name>
<evidence type="ECO:0000313" key="3">
    <source>
        <dbReference type="EMBL" id="KAK4524735.1"/>
    </source>
</evidence>
<feature type="compositionally biased region" description="Basic and acidic residues" evidence="1">
    <location>
        <begin position="1"/>
        <end position="10"/>
    </location>
</feature>
<sequence length="228" mass="26022">MDSDYKKESNDTGTNVKTNDREERVLPASWSPLVGNYRESVEKVLLRSSSGVVLGVVTGIGRAVYRETALFPEVVKSASRFSLVSLHFFALKEVCDRLKGRETIWSTFFAGGFTGWFYGLLRFRETVSPTRSFIAGVCASSLGLLALGGLESARDYIVFQWEQSGETEKEFYLLRLYHHLIGEDKELERLRAKRDALYLELFQLRDQNSNKYKRNSDASSIEREMHHA</sequence>
<organism evidence="3 4">
    <name type="scientific">Galdieria yellowstonensis</name>
    <dbReference type="NCBI Taxonomy" id="3028027"/>
    <lineage>
        <taxon>Eukaryota</taxon>
        <taxon>Rhodophyta</taxon>
        <taxon>Bangiophyceae</taxon>
        <taxon>Galdieriales</taxon>
        <taxon>Galdieriaceae</taxon>
        <taxon>Galdieria</taxon>
    </lineage>
</organism>
<keyword evidence="2" id="KW-1133">Transmembrane helix</keyword>
<dbReference type="EMBL" id="JANCYU010000025">
    <property type="protein sequence ID" value="KAK4524735.1"/>
    <property type="molecule type" value="Genomic_DNA"/>
</dbReference>
<accession>A0AAV9IBF0</accession>
<comment type="caution">
    <text evidence="3">The sequence shown here is derived from an EMBL/GenBank/DDBJ whole genome shotgun (WGS) entry which is preliminary data.</text>
</comment>
<gene>
    <name evidence="3" type="ORF">GAYE_SCF05G2638</name>
</gene>
<evidence type="ECO:0000256" key="2">
    <source>
        <dbReference type="SAM" id="Phobius"/>
    </source>
</evidence>
<proteinExistence type="predicted"/>
<feature type="region of interest" description="Disordered" evidence="1">
    <location>
        <begin position="1"/>
        <end position="21"/>
    </location>
</feature>
<evidence type="ECO:0000256" key="1">
    <source>
        <dbReference type="SAM" id="MobiDB-lite"/>
    </source>
</evidence>
<keyword evidence="2" id="KW-0472">Membrane</keyword>
<feature type="transmembrane region" description="Helical" evidence="2">
    <location>
        <begin position="103"/>
        <end position="121"/>
    </location>
</feature>
<evidence type="ECO:0000313" key="4">
    <source>
        <dbReference type="Proteomes" id="UP001300502"/>
    </source>
</evidence>
<keyword evidence="4" id="KW-1185">Reference proteome</keyword>